<feature type="domain" description="J" evidence="3">
    <location>
        <begin position="4"/>
        <end position="70"/>
    </location>
</feature>
<dbReference type="GO" id="GO:0051082">
    <property type="term" value="F:unfolded protein binding"/>
    <property type="evidence" value="ECO:0007669"/>
    <property type="project" value="InterPro"/>
</dbReference>
<dbReference type="GO" id="GO:0051087">
    <property type="term" value="F:protein-folding chaperone binding"/>
    <property type="evidence" value="ECO:0007669"/>
    <property type="project" value="TreeGrafter"/>
</dbReference>
<dbReference type="InterPro" id="IPR051339">
    <property type="entry name" value="DnaJ_subfamily_B"/>
</dbReference>
<gene>
    <name evidence="4" type="ORF">WJX72_010827</name>
</gene>
<dbReference type="SMART" id="SM00271">
    <property type="entry name" value="DnaJ"/>
    <property type="match status" value="1"/>
</dbReference>
<reference evidence="4 5" key="1">
    <citation type="journal article" date="2024" name="Nat. Commun.">
        <title>Phylogenomics reveals the evolutionary origins of lichenization in chlorophyte algae.</title>
        <authorList>
            <person name="Puginier C."/>
            <person name="Libourel C."/>
            <person name="Otte J."/>
            <person name="Skaloud P."/>
            <person name="Haon M."/>
            <person name="Grisel S."/>
            <person name="Petersen M."/>
            <person name="Berrin J.G."/>
            <person name="Delaux P.M."/>
            <person name="Dal Grande F."/>
            <person name="Keller J."/>
        </authorList>
    </citation>
    <scope>NUCLEOTIDE SEQUENCE [LARGE SCALE GENOMIC DNA]</scope>
    <source>
        <strain evidence="4 5">SAG 2043</strain>
    </source>
</reference>
<feature type="compositionally biased region" description="Gly residues" evidence="2">
    <location>
        <begin position="163"/>
        <end position="181"/>
    </location>
</feature>
<dbReference type="CDD" id="cd10747">
    <property type="entry name" value="DnaJ_C"/>
    <property type="match status" value="1"/>
</dbReference>
<evidence type="ECO:0000313" key="5">
    <source>
        <dbReference type="Proteomes" id="UP001489004"/>
    </source>
</evidence>
<dbReference type="Pfam" id="PF00226">
    <property type="entry name" value="DnaJ"/>
    <property type="match status" value="1"/>
</dbReference>
<dbReference type="FunFam" id="1.10.287.110:FF:000020">
    <property type="entry name" value="DnaJ subfamily B member 13"/>
    <property type="match status" value="1"/>
</dbReference>
<dbReference type="PANTHER" id="PTHR24078">
    <property type="entry name" value="DNAJ HOMOLOG SUBFAMILY C MEMBER"/>
    <property type="match status" value="1"/>
</dbReference>
<feature type="region of interest" description="Disordered" evidence="2">
    <location>
        <begin position="148"/>
        <end position="184"/>
    </location>
</feature>
<dbReference type="Gene3D" id="2.60.260.20">
    <property type="entry name" value="Urease metallochaperone UreE, N-terminal domain"/>
    <property type="match status" value="2"/>
</dbReference>
<dbReference type="InterPro" id="IPR036869">
    <property type="entry name" value="J_dom_sf"/>
</dbReference>
<dbReference type="Proteomes" id="UP001489004">
    <property type="component" value="Unassembled WGS sequence"/>
</dbReference>
<protein>
    <recommendedName>
        <fullName evidence="3">J domain-containing protein</fullName>
    </recommendedName>
</protein>
<evidence type="ECO:0000256" key="1">
    <source>
        <dbReference type="ARBA" id="ARBA00023186"/>
    </source>
</evidence>
<dbReference type="GO" id="GO:0006457">
    <property type="term" value="P:protein folding"/>
    <property type="evidence" value="ECO:0007669"/>
    <property type="project" value="InterPro"/>
</dbReference>
<dbReference type="EMBL" id="JALJOR010000001">
    <property type="protein sequence ID" value="KAK9830290.1"/>
    <property type="molecule type" value="Genomic_DNA"/>
</dbReference>
<dbReference type="CDD" id="cd06257">
    <property type="entry name" value="DnaJ"/>
    <property type="match status" value="1"/>
</dbReference>
<dbReference type="InterPro" id="IPR008971">
    <property type="entry name" value="HSP40/DnaJ_pept-bd"/>
</dbReference>
<dbReference type="AlphaFoldDB" id="A0AAW1R9S4"/>
<name>A0AAW1R9S4_9CHLO</name>
<dbReference type="SUPFAM" id="SSF46565">
    <property type="entry name" value="Chaperone J-domain"/>
    <property type="match status" value="1"/>
</dbReference>
<evidence type="ECO:0000313" key="4">
    <source>
        <dbReference type="EMBL" id="KAK9830290.1"/>
    </source>
</evidence>
<dbReference type="InterPro" id="IPR001623">
    <property type="entry name" value="DnaJ_domain"/>
</dbReference>
<dbReference type="PROSITE" id="PS50076">
    <property type="entry name" value="DNAJ_2"/>
    <property type="match status" value="1"/>
</dbReference>
<comment type="caution">
    <text evidence="4">The sequence shown here is derived from an EMBL/GenBank/DDBJ whole genome shotgun (WGS) entry which is preliminary data.</text>
</comment>
<dbReference type="PANTHER" id="PTHR24078:SF553">
    <property type="entry name" value="DNAJ HOMOLOG SUBFAMILY B MEMBER 5"/>
    <property type="match status" value="1"/>
</dbReference>
<dbReference type="InterPro" id="IPR002939">
    <property type="entry name" value="DnaJ_C"/>
</dbReference>
<keyword evidence="1" id="KW-0143">Chaperone</keyword>
<keyword evidence="5" id="KW-1185">Reference proteome</keyword>
<organism evidence="4 5">
    <name type="scientific">[Myrmecia] bisecta</name>
    <dbReference type="NCBI Taxonomy" id="41462"/>
    <lineage>
        <taxon>Eukaryota</taxon>
        <taxon>Viridiplantae</taxon>
        <taxon>Chlorophyta</taxon>
        <taxon>core chlorophytes</taxon>
        <taxon>Trebouxiophyceae</taxon>
        <taxon>Trebouxiales</taxon>
        <taxon>Trebouxiaceae</taxon>
        <taxon>Myrmecia</taxon>
    </lineage>
</organism>
<evidence type="ECO:0000259" key="3">
    <source>
        <dbReference type="PROSITE" id="PS50076"/>
    </source>
</evidence>
<dbReference type="FunFam" id="2.60.260.20:FF:000002">
    <property type="entry name" value="Dnaj homolog subfamily b member"/>
    <property type="match status" value="1"/>
</dbReference>
<sequence length="366" mass="39162">MGKDYYQILGVDKKADDAELKKAYRKLAMKWHPDKNPDNRDKAAEKFKEVSEAYDVLSDPQKREVYDQYGEEGLKGGAPPPGAGGMPNGFTAGPGGASFHFTPRNAEDIFAEFFGGSMGGGGMGGDDPFASMFGGGGRGGMGGIFGNMGGASRPRKRTRTDAFGGGGMPGGMGGMPGGMGRGAKRKEPAIEVPVAVTLEELYKGTTKKMKISRNIMDASGQTMRVQEVMTIDIKPGWKKGTRVTFAEKGDERPGQTPADVVFIIDEKPHPTFKREGNDLHYTERVALVSALTGHTVTIQTLDGRTLTVEVKGVATPTSVKVVRGEGMPISKNPSMKGDLIIHFDMVFPKNLSDQQKGLLRQALPAS</sequence>
<dbReference type="InterPro" id="IPR018253">
    <property type="entry name" value="DnaJ_domain_CS"/>
</dbReference>
<proteinExistence type="predicted"/>
<dbReference type="FunFam" id="2.60.260.20:FF:000006">
    <property type="entry name" value="DnaJ subfamily B member 13"/>
    <property type="match status" value="1"/>
</dbReference>
<dbReference type="GO" id="GO:0005829">
    <property type="term" value="C:cytosol"/>
    <property type="evidence" value="ECO:0007669"/>
    <property type="project" value="TreeGrafter"/>
</dbReference>
<dbReference type="PRINTS" id="PR00625">
    <property type="entry name" value="JDOMAIN"/>
</dbReference>
<dbReference type="SUPFAM" id="SSF49493">
    <property type="entry name" value="HSP40/DnaJ peptide-binding domain"/>
    <property type="match status" value="2"/>
</dbReference>
<evidence type="ECO:0000256" key="2">
    <source>
        <dbReference type="SAM" id="MobiDB-lite"/>
    </source>
</evidence>
<accession>A0AAW1R9S4</accession>
<dbReference type="PROSITE" id="PS00636">
    <property type="entry name" value="DNAJ_1"/>
    <property type="match status" value="1"/>
</dbReference>
<dbReference type="Pfam" id="PF01556">
    <property type="entry name" value="DnaJ_C"/>
    <property type="match status" value="1"/>
</dbReference>
<dbReference type="Gene3D" id="1.10.287.110">
    <property type="entry name" value="DnaJ domain"/>
    <property type="match status" value="1"/>
</dbReference>